<dbReference type="Pfam" id="PF13923">
    <property type="entry name" value="zf-C3HC4_2"/>
    <property type="match status" value="1"/>
</dbReference>
<evidence type="ECO:0000256" key="6">
    <source>
        <dbReference type="ARBA" id="ARBA00022833"/>
    </source>
</evidence>
<dbReference type="EMBL" id="FN668683">
    <property type="protein sequence ID" value="CBK24337.2"/>
    <property type="molecule type" value="Genomic_DNA"/>
</dbReference>
<proteinExistence type="predicted"/>
<dbReference type="PANTHER" id="PTHR15860:SF0">
    <property type="entry name" value="LP20373P"/>
    <property type="match status" value="1"/>
</dbReference>
<dbReference type="InterPro" id="IPR044235">
    <property type="entry name" value="RNFT1/2"/>
</dbReference>
<evidence type="ECO:0000259" key="10">
    <source>
        <dbReference type="PROSITE" id="PS50089"/>
    </source>
</evidence>
<dbReference type="InterPro" id="IPR013083">
    <property type="entry name" value="Znf_RING/FYVE/PHD"/>
</dbReference>
<evidence type="ECO:0000313" key="12">
    <source>
        <dbReference type="Proteomes" id="UP000008312"/>
    </source>
</evidence>
<dbReference type="Proteomes" id="UP000008312">
    <property type="component" value="Unassembled WGS sequence"/>
</dbReference>
<dbReference type="PROSITE" id="PS00518">
    <property type="entry name" value="ZF_RING_1"/>
    <property type="match status" value="1"/>
</dbReference>
<dbReference type="InterPro" id="IPR017907">
    <property type="entry name" value="Znf_RING_CS"/>
</dbReference>
<dbReference type="CDD" id="cd16561">
    <property type="entry name" value="RING-HC_RNF213"/>
    <property type="match status" value="1"/>
</dbReference>
<dbReference type="OMA" id="FFLRAYM"/>
<evidence type="ECO:0000256" key="2">
    <source>
        <dbReference type="ARBA" id="ARBA00022692"/>
    </source>
</evidence>
<feature type="domain" description="RING-type" evidence="10">
    <location>
        <begin position="172"/>
        <end position="210"/>
    </location>
</feature>
<evidence type="ECO:0000256" key="7">
    <source>
        <dbReference type="ARBA" id="ARBA00022989"/>
    </source>
</evidence>
<dbReference type="GO" id="GO:0008270">
    <property type="term" value="F:zinc ion binding"/>
    <property type="evidence" value="ECO:0007669"/>
    <property type="project" value="UniProtKB-KW"/>
</dbReference>
<evidence type="ECO:0000256" key="3">
    <source>
        <dbReference type="ARBA" id="ARBA00022723"/>
    </source>
</evidence>
<dbReference type="SUPFAM" id="SSF57850">
    <property type="entry name" value="RING/U-box"/>
    <property type="match status" value="1"/>
</dbReference>
<keyword evidence="6" id="KW-0862">Zinc</keyword>
<protein>
    <recommendedName>
        <fullName evidence="10">RING-type domain-containing protein</fullName>
    </recommendedName>
</protein>
<organism evidence="11">
    <name type="scientific">Blastocystis hominis</name>
    <dbReference type="NCBI Taxonomy" id="12968"/>
    <lineage>
        <taxon>Eukaryota</taxon>
        <taxon>Sar</taxon>
        <taxon>Stramenopiles</taxon>
        <taxon>Bigyra</taxon>
        <taxon>Opalozoa</taxon>
        <taxon>Opalinata</taxon>
        <taxon>Blastocystidae</taxon>
        <taxon>Blastocystis</taxon>
    </lineage>
</organism>
<accession>D8M8E8</accession>
<evidence type="ECO:0000313" key="11">
    <source>
        <dbReference type="EMBL" id="CBK24337.2"/>
    </source>
</evidence>
<dbReference type="PROSITE" id="PS50089">
    <property type="entry name" value="ZF_RING_2"/>
    <property type="match status" value="1"/>
</dbReference>
<evidence type="ECO:0000256" key="9">
    <source>
        <dbReference type="PROSITE-ProRule" id="PRU00175"/>
    </source>
</evidence>
<evidence type="ECO:0000256" key="5">
    <source>
        <dbReference type="ARBA" id="ARBA00022786"/>
    </source>
</evidence>
<keyword evidence="5" id="KW-0833">Ubl conjugation pathway</keyword>
<keyword evidence="12" id="KW-1185">Reference proteome</keyword>
<dbReference type="InParanoid" id="D8M8E8"/>
<dbReference type="InterPro" id="IPR001841">
    <property type="entry name" value="Znf_RING"/>
</dbReference>
<dbReference type="PANTHER" id="PTHR15860">
    <property type="entry name" value="UNCHARACTERIZED RING FINGER-CONTAINING PROTEIN"/>
    <property type="match status" value="1"/>
</dbReference>
<keyword evidence="3" id="KW-0479">Metal-binding</keyword>
<dbReference type="AlphaFoldDB" id="D8M8E8"/>
<dbReference type="OrthoDB" id="29886at2759"/>
<evidence type="ECO:0000256" key="1">
    <source>
        <dbReference type="ARBA" id="ARBA00004141"/>
    </source>
</evidence>
<evidence type="ECO:0000256" key="8">
    <source>
        <dbReference type="ARBA" id="ARBA00023136"/>
    </source>
</evidence>
<keyword evidence="8" id="KW-0472">Membrane</keyword>
<dbReference type="GeneID" id="24921132"/>
<keyword evidence="2" id="KW-0812">Transmembrane</keyword>
<name>D8M8E8_BLAHO</name>
<keyword evidence="7" id="KW-1133">Transmembrane helix</keyword>
<dbReference type="RefSeq" id="XP_012898385.1">
    <property type="nucleotide sequence ID" value="XM_013042931.1"/>
</dbReference>
<gene>
    <name evidence="11" type="ORF">GSBLH_T00004087001</name>
</gene>
<dbReference type="GO" id="GO:1904294">
    <property type="term" value="P:positive regulation of ERAD pathway"/>
    <property type="evidence" value="ECO:0007669"/>
    <property type="project" value="InterPro"/>
</dbReference>
<dbReference type="SMART" id="SM00184">
    <property type="entry name" value="RING"/>
    <property type="match status" value="1"/>
</dbReference>
<evidence type="ECO:0000256" key="4">
    <source>
        <dbReference type="ARBA" id="ARBA00022771"/>
    </source>
</evidence>
<dbReference type="GO" id="GO:0016020">
    <property type="term" value="C:membrane"/>
    <property type="evidence" value="ECO:0007669"/>
    <property type="project" value="UniProtKB-SubCell"/>
</dbReference>
<comment type="subcellular location">
    <subcellularLocation>
        <location evidence="1">Membrane</location>
        <topology evidence="1">Multi-pass membrane protein</topology>
    </subcellularLocation>
</comment>
<keyword evidence="4 9" id="KW-0863">Zinc-finger</keyword>
<sequence>MSSFGRADSARNRIRLQLFHTLHVGPDLDRQHLHVLFCFWSDFWNSIILDPMLEILFLEAKICVALLPQTLFRLSKEIFYEKKRKLLAIVEESSVIYRYFFNSFVWTGYFLSKGHNWVAETVTLAYGILKSQILFRHGVKLFKMIISLFTSNLMYGKRISVQEAMQEGNACCPICMETVKYPTKLPCDHVFCETCIAQWLETNQTCPVCRSKLNRSGDWIHGNGSRSNVFLFIWSV</sequence>
<dbReference type="Gene3D" id="3.30.40.10">
    <property type="entry name" value="Zinc/RING finger domain, C3HC4 (zinc finger)"/>
    <property type="match status" value="1"/>
</dbReference>
<reference evidence="11" key="1">
    <citation type="submission" date="2010-02" db="EMBL/GenBank/DDBJ databases">
        <title>Sequencing and annotation of the Blastocystis hominis genome.</title>
        <authorList>
            <person name="Wincker P."/>
        </authorList>
    </citation>
    <scope>NUCLEOTIDE SEQUENCE</scope>
    <source>
        <strain evidence="11">Singapore isolate B</strain>
    </source>
</reference>
<dbReference type="GO" id="GO:0061630">
    <property type="term" value="F:ubiquitin protein ligase activity"/>
    <property type="evidence" value="ECO:0007669"/>
    <property type="project" value="InterPro"/>
</dbReference>